<dbReference type="InterPro" id="IPR018484">
    <property type="entry name" value="FGGY_N"/>
</dbReference>
<keyword evidence="4" id="KW-0067">ATP-binding</keyword>
<dbReference type="OrthoDB" id="1728974at2759"/>
<name>B4LTP8_DROVI</name>
<dbReference type="GO" id="GO:0004856">
    <property type="term" value="F:D-xylulokinase activity"/>
    <property type="evidence" value="ECO:0007669"/>
    <property type="project" value="UniProtKB-UniRule"/>
</dbReference>
<dbReference type="PANTHER" id="PTHR10196">
    <property type="entry name" value="SUGAR KINASE"/>
    <property type="match status" value="1"/>
</dbReference>
<dbReference type="HOGENOM" id="CLU_016149_8_0_1"/>
<dbReference type="eggNOG" id="KOG2531">
    <property type="taxonomic scope" value="Eukaryota"/>
</dbReference>
<evidence type="ECO:0000313" key="8">
    <source>
        <dbReference type="Proteomes" id="UP000008792"/>
    </source>
</evidence>
<evidence type="ECO:0000259" key="6">
    <source>
        <dbReference type="Pfam" id="PF02782"/>
    </source>
</evidence>
<dbReference type="Pfam" id="PF02782">
    <property type="entry name" value="FGGY_C"/>
    <property type="match status" value="1"/>
</dbReference>
<dbReference type="EC" id="2.7.1.17" evidence="4"/>
<feature type="domain" description="Carbohydrate kinase FGGY C-terminal" evidence="6">
    <location>
        <begin position="406"/>
        <end position="493"/>
    </location>
</feature>
<organism evidence="7 8">
    <name type="scientific">Drosophila virilis</name>
    <name type="common">Fruit fly</name>
    <dbReference type="NCBI Taxonomy" id="7244"/>
    <lineage>
        <taxon>Eukaryota</taxon>
        <taxon>Metazoa</taxon>
        <taxon>Ecdysozoa</taxon>
        <taxon>Arthropoda</taxon>
        <taxon>Hexapoda</taxon>
        <taxon>Insecta</taxon>
        <taxon>Pterygota</taxon>
        <taxon>Neoptera</taxon>
        <taxon>Endopterygota</taxon>
        <taxon>Diptera</taxon>
        <taxon>Brachycera</taxon>
        <taxon>Muscomorpha</taxon>
        <taxon>Ephydroidea</taxon>
        <taxon>Drosophilidae</taxon>
        <taxon>Drosophila</taxon>
    </lineage>
</organism>
<keyword evidence="4" id="KW-0859">Xylose metabolism</keyword>
<dbReference type="Gene3D" id="3.30.420.40">
    <property type="match status" value="2"/>
</dbReference>
<dbReference type="InParanoid" id="B4LTP8"/>
<dbReference type="PANTHER" id="PTHR10196:SF57">
    <property type="entry name" value="XYLULOSE KINASE"/>
    <property type="match status" value="1"/>
</dbReference>
<gene>
    <name evidence="7" type="primary">Dvir\GJ17792</name>
    <name evidence="7" type="ORF">Dvir_GJ17792</name>
</gene>
<dbReference type="SUPFAM" id="SSF53067">
    <property type="entry name" value="Actin-like ATPase domain"/>
    <property type="match status" value="2"/>
</dbReference>
<comment type="function">
    <text evidence="4">Phosphorylates D-xylulose to produce D-xylulose 5-phosphate, a molecule that may play an important role in the regulation of glucose metabolism and lipogenesis.</text>
</comment>
<keyword evidence="2 4" id="KW-0808">Transferase</keyword>
<sequence>MCHRPVHDYSGNTYLGIHMDREKIEALLLNAELQITYSAVVRYDVDLPEYKTIDGVNVGSEPNEYQINPVMYIKALDMLFNCLATRGADLHSVAAISCGTHHHGAIYWSLAGFRALCGLNPKMRLHEQLKETAFALPTLYWMNDSLEKQCIAMEDLVGSIEIQKITGSRASVRMTGPEIRKIYEDYPEKYEQTVRISLMSSFLASLLIGNIASIDYTDGSKMCLLDIGNKVWSPECLEACAPNLESRLMQPIATNRLQGRIANYHVNRWNFRPDCMIVAATLISASMLSSLKDQRCFLILSLSKSDRIIMHFKDQPLVHEGNVLCHPTMPDEYMGSFFFRNGSAVRERICQEVAQGKWSVFNEMLAATPKGNAGHIAIHFDEMEYIPEACGSLRWDNNINELSEEALHGRERFPEPRFEARAVIEGQLLHHRGVAASMGVSFCPETKIIVTNDCSRNDSILQIVADIFNASVYRLEETSEASVLGAAYRARYAFYQYREVNCNCRRCKIRRGRQPQLSYAEFFQRTPDNLKLVAEPTPGCNAIYDPMIQRCMRMCQLLAASKSIDESRIKYSDDNSLRPL</sequence>
<evidence type="ECO:0000256" key="3">
    <source>
        <dbReference type="ARBA" id="ARBA00022777"/>
    </source>
</evidence>
<dbReference type="CDD" id="cd07776">
    <property type="entry name" value="ASKHA_NBD_FGGY_SpXK-like"/>
    <property type="match status" value="1"/>
</dbReference>
<dbReference type="PhylomeDB" id="B4LTP8"/>
<dbReference type="GO" id="GO:0005829">
    <property type="term" value="C:cytosol"/>
    <property type="evidence" value="ECO:0007669"/>
    <property type="project" value="TreeGrafter"/>
</dbReference>
<dbReference type="Proteomes" id="UP000008792">
    <property type="component" value="Unassembled WGS sequence"/>
</dbReference>
<dbReference type="OMA" id="GCVFWSD"/>
<dbReference type="STRING" id="7244.B4LTP8"/>
<proteinExistence type="inferred from homology"/>
<dbReference type="GO" id="GO:0005997">
    <property type="term" value="P:xylulose metabolic process"/>
    <property type="evidence" value="ECO:0007669"/>
    <property type="project" value="UniProtKB-UniRule"/>
</dbReference>
<dbReference type="FunCoup" id="B4LTP8">
    <property type="interactions" value="195"/>
</dbReference>
<evidence type="ECO:0000259" key="5">
    <source>
        <dbReference type="Pfam" id="PF00370"/>
    </source>
</evidence>
<dbReference type="Pfam" id="PF00370">
    <property type="entry name" value="FGGY_N"/>
    <property type="match status" value="1"/>
</dbReference>
<comment type="catalytic activity">
    <reaction evidence="4">
        <text>D-xylulose + ATP = D-xylulose 5-phosphate + ADP + H(+)</text>
        <dbReference type="Rhea" id="RHEA:10964"/>
        <dbReference type="ChEBI" id="CHEBI:15378"/>
        <dbReference type="ChEBI" id="CHEBI:17140"/>
        <dbReference type="ChEBI" id="CHEBI:30616"/>
        <dbReference type="ChEBI" id="CHEBI:57737"/>
        <dbReference type="ChEBI" id="CHEBI:456216"/>
        <dbReference type="EC" id="2.7.1.17"/>
    </reaction>
</comment>
<evidence type="ECO:0000256" key="1">
    <source>
        <dbReference type="ARBA" id="ARBA00009156"/>
    </source>
</evidence>
<keyword evidence="4" id="KW-0119">Carbohydrate metabolism</keyword>
<dbReference type="InterPro" id="IPR042024">
    <property type="entry name" value="D-XK_euk"/>
</dbReference>
<dbReference type="EMBL" id="CH940649">
    <property type="protein sequence ID" value="EDW65021.1"/>
    <property type="molecule type" value="Genomic_DNA"/>
</dbReference>
<keyword evidence="4" id="KW-0547">Nucleotide-binding</keyword>
<keyword evidence="8" id="KW-1185">Reference proteome</keyword>
<comment type="similarity">
    <text evidence="1 4">Belongs to the FGGY kinase family.</text>
</comment>
<accession>B4LTP8</accession>
<protein>
    <recommendedName>
        <fullName evidence="4">Xylulose kinase</fullName>
        <ecNumber evidence="4">2.7.1.17</ecNumber>
    </recommendedName>
</protein>
<keyword evidence="3 4" id="KW-0418">Kinase</keyword>
<dbReference type="InterPro" id="IPR018485">
    <property type="entry name" value="FGGY_C"/>
</dbReference>
<dbReference type="KEGG" id="dvi:6628366"/>
<evidence type="ECO:0000313" key="7">
    <source>
        <dbReference type="EMBL" id="EDW65021.1"/>
    </source>
</evidence>
<dbReference type="GO" id="GO:0005524">
    <property type="term" value="F:ATP binding"/>
    <property type="evidence" value="ECO:0007669"/>
    <property type="project" value="UniProtKB-KW"/>
</dbReference>
<feature type="domain" description="Carbohydrate kinase FGGY N-terminal" evidence="5">
    <location>
        <begin position="140"/>
        <end position="280"/>
    </location>
</feature>
<dbReference type="AlphaFoldDB" id="B4LTP8"/>
<dbReference type="GO" id="GO:0042732">
    <property type="term" value="P:D-xylose metabolic process"/>
    <property type="evidence" value="ECO:0007669"/>
    <property type="project" value="UniProtKB-UniRule"/>
</dbReference>
<reference evidence="7 8" key="1">
    <citation type="journal article" date="2007" name="Nature">
        <title>Evolution of genes and genomes on the Drosophila phylogeny.</title>
        <authorList>
            <consortium name="Drosophila 12 Genomes Consortium"/>
            <person name="Clark A.G."/>
            <person name="Eisen M.B."/>
            <person name="Smith D.R."/>
            <person name="Bergman C.M."/>
            <person name="Oliver B."/>
            <person name="Markow T.A."/>
            <person name="Kaufman T.C."/>
            <person name="Kellis M."/>
            <person name="Gelbart W."/>
            <person name="Iyer V.N."/>
            <person name="Pollard D.A."/>
            <person name="Sackton T.B."/>
            <person name="Larracuente A.M."/>
            <person name="Singh N.D."/>
            <person name="Abad J.P."/>
            <person name="Abt D.N."/>
            <person name="Adryan B."/>
            <person name="Aguade M."/>
            <person name="Akashi H."/>
            <person name="Anderson W.W."/>
            <person name="Aquadro C.F."/>
            <person name="Ardell D.H."/>
            <person name="Arguello R."/>
            <person name="Artieri C.G."/>
            <person name="Barbash D.A."/>
            <person name="Barker D."/>
            <person name="Barsanti P."/>
            <person name="Batterham P."/>
            <person name="Batzoglou S."/>
            <person name="Begun D."/>
            <person name="Bhutkar A."/>
            <person name="Blanco E."/>
            <person name="Bosak S.A."/>
            <person name="Bradley R.K."/>
            <person name="Brand A.D."/>
            <person name="Brent M.R."/>
            <person name="Brooks A.N."/>
            <person name="Brown R.H."/>
            <person name="Butlin R.K."/>
            <person name="Caggese C."/>
            <person name="Calvi B.R."/>
            <person name="Bernardo de Carvalho A."/>
            <person name="Caspi A."/>
            <person name="Castrezana S."/>
            <person name="Celniker S.E."/>
            <person name="Chang J.L."/>
            <person name="Chapple C."/>
            <person name="Chatterji S."/>
            <person name="Chinwalla A."/>
            <person name="Civetta A."/>
            <person name="Clifton S.W."/>
            <person name="Comeron J.M."/>
            <person name="Costello J.C."/>
            <person name="Coyne J.A."/>
            <person name="Daub J."/>
            <person name="David R.G."/>
            <person name="Delcher A.L."/>
            <person name="Delehaunty K."/>
            <person name="Do C.B."/>
            <person name="Ebling H."/>
            <person name="Edwards K."/>
            <person name="Eickbush T."/>
            <person name="Evans J.D."/>
            <person name="Filipski A."/>
            <person name="Findeiss S."/>
            <person name="Freyhult E."/>
            <person name="Fulton L."/>
            <person name="Fulton R."/>
            <person name="Garcia A.C."/>
            <person name="Gardiner A."/>
            <person name="Garfield D.A."/>
            <person name="Garvin B.E."/>
            <person name="Gibson G."/>
            <person name="Gilbert D."/>
            <person name="Gnerre S."/>
            <person name="Godfrey J."/>
            <person name="Good R."/>
            <person name="Gotea V."/>
            <person name="Gravely B."/>
            <person name="Greenberg A.J."/>
            <person name="Griffiths-Jones S."/>
            <person name="Gross S."/>
            <person name="Guigo R."/>
            <person name="Gustafson E.A."/>
            <person name="Haerty W."/>
            <person name="Hahn M.W."/>
            <person name="Halligan D.L."/>
            <person name="Halpern A.L."/>
            <person name="Halter G.M."/>
            <person name="Han M.V."/>
            <person name="Heger A."/>
            <person name="Hillier L."/>
            <person name="Hinrichs A.S."/>
            <person name="Holmes I."/>
            <person name="Hoskins R.A."/>
            <person name="Hubisz M.J."/>
            <person name="Hultmark D."/>
            <person name="Huntley M.A."/>
            <person name="Jaffe D.B."/>
            <person name="Jagadeeshan S."/>
            <person name="Jeck W.R."/>
            <person name="Johnson J."/>
            <person name="Jones C.D."/>
            <person name="Jordan W.C."/>
            <person name="Karpen G.H."/>
            <person name="Kataoka E."/>
            <person name="Keightley P.D."/>
            <person name="Kheradpour P."/>
            <person name="Kirkness E.F."/>
            <person name="Koerich L.B."/>
            <person name="Kristiansen K."/>
            <person name="Kudrna D."/>
            <person name="Kulathinal R.J."/>
            <person name="Kumar S."/>
            <person name="Kwok R."/>
            <person name="Lander E."/>
            <person name="Langley C.H."/>
            <person name="Lapoint R."/>
            <person name="Lazzaro B.P."/>
            <person name="Lee S.J."/>
            <person name="Levesque L."/>
            <person name="Li R."/>
            <person name="Lin C.F."/>
            <person name="Lin M.F."/>
            <person name="Lindblad-Toh K."/>
            <person name="Llopart A."/>
            <person name="Long M."/>
            <person name="Low L."/>
            <person name="Lozovsky E."/>
            <person name="Lu J."/>
            <person name="Luo M."/>
            <person name="Machado C.A."/>
            <person name="Makalowski W."/>
            <person name="Marzo M."/>
            <person name="Matsuda M."/>
            <person name="Matzkin L."/>
            <person name="McAllister B."/>
            <person name="McBride C.S."/>
            <person name="McKernan B."/>
            <person name="McKernan K."/>
            <person name="Mendez-Lago M."/>
            <person name="Minx P."/>
            <person name="Mollenhauer M.U."/>
            <person name="Montooth K."/>
            <person name="Mount S.M."/>
            <person name="Mu X."/>
            <person name="Myers E."/>
            <person name="Negre B."/>
            <person name="Newfeld S."/>
            <person name="Nielsen R."/>
            <person name="Noor M.A."/>
            <person name="O'Grady P."/>
            <person name="Pachter L."/>
            <person name="Papaceit M."/>
            <person name="Parisi M.J."/>
            <person name="Parisi M."/>
            <person name="Parts L."/>
            <person name="Pedersen J.S."/>
            <person name="Pesole G."/>
            <person name="Phillippy A.M."/>
            <person name="Ponting C.P."/>
            <person name="Pop M."/>
            <person name="Porcelli D."/>
            <person name="Powell J.R."/>
            <person name="Prohaska S."/>
            <person name="Pruitt K."/>
            <person name="Puig M."/>
            <person name="Quesneville H."/>
            <person name="Ram K.R."/>
            <person name="Rand D."/>
            <person name="Rasmussen M.D."/>
            <person name="Reed L.K."/>
            <person name="Reenan R."/>
            <person name="Reily A."/>
            <person name="Remington K.A."/>
            <person name="Rieger T.T."/>
            <person name="Ritchie M.G."/>
            <person name="Robin C."/>
            <person name="Rogers Y.H."/>
            <person name="Rohde C."/>
            <person name="Rozas J."/>
            <person name="Rubenfield M.J."/>
            <person name="Ruiz A."/>
            <person name="Russo S."/>
            <person name="Salzberg S.L."/>
            <person name="Sanchez-Gracia A."/>
            <person name="Saranga D.J."/>
            <person name="Sato H."/>
            <person name="Schaeffer S.W."/>
            <person name="Schatz M.C."/>
            <person name="Schlenke T."/>
            <person name="Schwartz R."/>
            <person name="Segarra C."/>
            <person name="Singh R.S."/>
            <person name="Sirot L."/>
            <person name="Sirota M."/>
            <person name="Sisneros N.B."/>
            <person name="Smith C.D."/>
            <person name="Smith T.F."/>
            <person name="Spieth J."/>
            <person name="Stage D.E."/>
            <person name="Stark A."/>
            <person name="Stephan W."/>
            <person name="Strausberg R.L."/>
            <person name="Strempel S."/>
            <person name="Sturgill D."/>
            <person name="Sutton G."/>
            <person name="Sutton G.G."/>
            <person name="Tao W."/>
            <person name="Teichmann S."/>
            <person name="Tobari Y.N."/>
            <person name="Tomimura Y."/>
            <person name="Tsolas J.M."/>
            <person name="Valente V.L."/>
            <person name="Venter E."/>
            <person name="Venter J.C."/>
            <person name="Vicario S."/>
            <person name="Vieira F.G."/>
            <person name="Vilella A.J."/>
            <person name="Villasante A."/>
            <person name="Walenz B."/>
            <person name="Wang J."/>
            <person name="Wasserman M."/>
            <person name="Watts T."/>
            <person name="Wilson D."/>
            <person name="Wilson R.K."/>
            <person name="Wing R.A."/>
            <person name="Wolfner M.F."/>
            <person name="Wong A."/>
            <person name="Wong G.K."/>
            <person name="Wu C.I."/>
            <person name="Wu G."/>
            <person name="Yamamoto D."/>
            <person name="Yang H.P."/>
            <person name="Yang S.P."/>
            <person name="Yorke J.A."/>
            <person name="Yoshida K."/>
            <person name="Zdobnov E."/>
            <person name="Zhang P."/>
            <person name="Zhang Y."/>
            <person name="Zimin A.V."/>
            <person name="Baldwin J."/>
            <person name="Abdouelleil A."/>
            <person name="Abdulkadir J."/>
            <person name="Abebe A."/>
            <person name="Abera B."/>
            <person name="Abreu J."/>
            <person name="Acer S.C."/>
            <person name="Aftuck L."/>
            <person name="Alexander A."/>
            <person name="An P."/>
            <person name="Anderson E."/>
            <person name="Anderson S."/>
            <person name="Arachi H."/>
            <person name="Azer M."/>
            <person name="Bachantsang P."/>
            <person name="Barry A."/>
            <person name="Bayul T."/>
            <person name="Berlin A."/>
            <person name="Bessette D."/>
            <person name="Bloom T."/>
            <person name="Blye J."/>
            <person name="Boguslavskiy L."/>
            <person name="Bonnet C."/>
            <person name="Boukhgalter B."/>
            <person name="Bourzgui I."/>
            <person name="Brown A."/>
            <person name="Cahill P."/>
            <person name="Channer S."/>
            <person name="Cheshatsang Y."/>
            <person name="Chuda L."/>
            <person name="Citroen M."/>
            <person name="Collymore A."/>
            <person name="Cooke P."/>
            <person name="Costello M."/>
            <person name="D'Aco K."/>
            <person name="Daza R."/>
            <person name="De Haan G."/>
            <person name="DeGray S."/>
            <person name="DeMaso C."/>
            <person name="Dhargay N."/>
            <person name="Dooley K."/>
            <person name="Dooley E."/>
            <person name="Doricent M."/>
            <person name="Dorje P."/>
            <person name="Dorjee K."/>
            <person name="Dupes A."/>
            <person name="Elong R."/>
            <person name="Falk J."/>
            <person name="Farina A."/>
            <person name="Faro S."/>
            <person name="Ferguson D."/>
            <person name="Fisher S."/>
            <person name="Foley C.D."/>
            <person name="Franke A."/>
            <person name="Friedrich D."/>
            <person name="Gadbois L."/>
            <person name="Gearin G."/>
            <person name="Gearin C.R."/>
            <person name="Giannoukos G."/>
            <person name="Goode T."/>
            <person name="Graham J."/>
            <person name="Grandbois E."/>
            <person name="Grewal S."/>
            <person name="Gyaltsen K."/>
            <person name="Hafez N."/>
            <person name="Hagos B."/>
            <person name="Hall J."/>
            <person name="Henson C."/>
            <person name="Hollinger A."/>
            <person name="Honan T."/>
            <person name="Huard M.D."/>
            <person name="Hughes L."/>
            <person name="Hurhula B."/>
            <person name="Husby M.E."/>
            <person name="Kamat A."/>
            <person name="Kanga B."/>
            <person name="Kashin S."/>
            <person name="Khazanovich D."/>
            <person name="Kisner P."/>
            <person name="Lance K."/>
            <person name="Lara M."/>
            <person name="Lee W."/>
            <person name="Lennon N."/>
            <person name="Letendre F."/>
            <person name="LeVine R."/>
            <person name="Lipovsky A."/>
            <person name="Liu X."/>
            <person name="Liu J."/>
            <person name="Liu S."/>
            <person name="Lokyitsang T."/>
            <person name="Lokyitsang Y."/>
            <person name="Lubonja R."/>
            <person name="Lui A."/>
            <person name="MacDonald P."/>
            <person name="Magnisalis V."/>
            <person name="Maru K."/>
            <person name="Matthews C."/>
            <person name="McCusker W."/>
            <person name="McDonough S."/>
            <person name="Mehta T."/>
            <person name="Meldrim J."/>
            <person name="Meneus L."/>
            <person name="Mihai O."/>
            <person name="Mihalev A."/>
            <person name="Mihova T."/>
            <person name="Mittelman R."/>
            <person name="Mlenga V."/>
            <person name="Montmayeur A."/>
            <person name="Mulrain L."/>
            <person name="Navidi A."/>
            <person name="Naylor J."/>
            <person name="Negash T."/>
            <person name="Nguyen T."/>
            <person name="Nguyen N."/>
            <person name="Nicol R."/>
            <person name="Norbu C."/>
            <person name="Norbu N."/>
            <person name="Novod N."/>
            <person name="O'Neill B."/>
            <person name="Osman S."/>
            <person name="Markiewicz E."/>
            <person name="Oyono O.L."/>
            <person name="Patti C."/>
            <person name="Phunkhang P."/>
            <person name="Pierre F."/>
            <person name="Priest M."/>
            <person name="Raghuraman S."/>
            <person name="Rege F."/>
            <person name="Reyes R."/>
            <person name="Rise C."/>
            <person name="Rogov P."/>
            <person name="Ross K."/>
            <person name="Ryan E."/>
            <person name="Settipalli S."/>
            <person name="Shea T."/>
            <person name="Sherpa N."/>
            <person name="Shi L."/>
            <person name="Shih D."/>
            <person name="Sparrow T."/>
            <person name="Spaulding J."/>
            <person name="Stalker J."/>
            <person name="Stange-Thomann N."/>
            <person name="Stavropoulos S."/>
            <person name="Stone C."/>
            <person name="Strader C."/>
            <person name="Tesfaye S."/>
            <person name="Thomson T."/>
            <person name="Thoulutsang Y."/>
            <person name="Thoulutsang D."/>
            <person name="Topham K."/>
            <person name="Topping I."/>
            <person name="Tsamla T."/>
            <person name="Vassiliev H."/>
            <person name="Vo A."/>
            <person name="Wangchuk T."/>
            <person name="Wangdi T."/>
            <person name="Weiand M."/>
            <person name="Wilkinson J."/>
            <person name="Wilson A."/>
            <person name="Yadav S."/>
            <person name="Young G."/>
            <person name="Yu Q."/>
            <person name="Zembek L."/>
            <person name="Zhong D."/>
            <person name="Zimmer A."/>
            <person name="Zwirko Z."/>
            <person name="Jaffe D.B."/>
            <person name="Alvarez P."/>
            <person name="Brockman W."/>
            <person name="Butler J."/>
            <person name="Chin C."/>
            <person name="Gnerre S."/>
            <person name="Grabherr M."/>
            <person name="Kleber M."/>
            <person name="Mauceli E."/>
            <person name="MacCallum I."/>
        </authorList>
    </citation>
    <scope>NUCLEOTIDE SEQUENCE [LARGE SCALE GENOMIC DNA]</scope>
    <source>
        <strain evidence="8">Tucson 15010-1051.87</strain>
    </source>
</reference>
<evidence type="ECO:0000256" key="2">
    <source>
        <dbReference type="ARBA" id="ARBA00022679"/>
    </source>
</evidence>
<evidence type="ECO:0000256" key="4">
    <source>
        <dbReference type="RuleBase" id="RU367058"/>
    </source>
</evidence>
<dbReference type="InterPro" id="IPR043129">
    <property type="entry name" value="ATPase_NBD"/>
</dbReference>